<keyword evidence="1" id="KW-0732">Signal</keyword>
<keyword evidence="3" id="KW-1185">Reference proteome</keyword>
<protein>
    <submittedName>
        <fullName evidence="2">Peptidase inhibitor family I36 protein</fullName>
    </submittedName>
</protein>
<dbReference type="Pfam" id="PF03995">
    <property type="entry name" value="Inhibitor_I36"/>
    <property type="match status" value="1"/>
</dbReference>
<evidence type="ECO:0000313" key="2">
    <source>
        <dbReference type="EMBL" id="MDN3239988.1"/>
    </source>
</evidence>
<reference evidence="2" key="1">
    <citation type="submission" date="2023-06" db="EMBL/GenBank/DDBJ databases">
        <title>Gycomyces niveus sp.nov., a novel actinomycete isolated from soil in Shouguang.</title>
        <authorList>
            <person name="Yang X."/>
            <person name="Zhao J."/>
        </authorList>
    </citation>
    <scope>NUCLEOTIDE SEQUENCE</scope>
    <source>
        <strain evidence="2">NEAU C2</strain>
    </source>
</reference>
<evidence type="ECO:0000256" key="1">
    <source>
        <dbReference type="SAM" id="SignalP"/>
    </source>
</evidence>
<comment type="caution">
    <text evidence="2">The sequence shown here is derived from an EMBL/GenBank/DDBJ whole genome shotgun (WGS) entry which is preliminary data.</text>
</comment>
<organism evidence="2 3">
    <name type="scientific">Glycomyces tritici</name>
    <dbReference type="NCBI Taxonomy" id="2665176"/>
    <lineage>
        <taxon>Bacteria</taxon>
        <taxon>Bacillati</taxon>
        <taxon>Actinomycetota</taxon>
        <taxon>Actinomycetes</taxon>
        <taxon>Glycomycetales</taxon>
        <taxon>Glycomycetaceae</taxon>
        <taxon>Glycomyces</taxon>
    </lineage>
</organism>
<sequence>MRKRIMASVAAGFIMAAALAAPASAGWGHDHHDGPHDCPRHAVCFWEKPHFHGDMSVKWNNDHHCHKAPDHRIGSVVNNSHSKVKLYKDKHCDDLTEVVYAHDWDKHVHAKSWK</sequence>
<gene>
    <name evidence="2" type="ORF">QWI33_09640</name>
</gene>
<evidence type="ECO:0000313" key="3">
    <source>
        <dbReference type="Proteomes" id="UP001171902"/>
    </source>
</evidence>
<dbReference type="Proteomes" id="UP001171902">
    <property type="component" value="Unassembled WGS sequence"/>
</dbReference>
<feature type="signal peptide" evidence="1">
    <location>
        <begin position="1"/>
        <end position="25"/>
    </location>
</feature>
<proteinExistence type="predicted"/>
<dbReference type="RefSeq" id="WP_289957035.1">
    <property type="nucleotide sequence ID" value="NZ_JAUEMJ010000002.1"/>
</dbReference>
<dbReference type="Gene3D" id="2.60.20.10">
    <property type="entry name" value="Crystallins"/>
    <property type="match status" value="1"/>
</dbReference>
<accession>A0ABT7YP11</accession>
<feature type="chain" id="PRO_5045290078" evidence="1">
    <location>
        <begin position="26"/>
        <end position="114"/>
    </location>
</feature>
<name>A0ABT7YP11_9ACTN</name>
<dbReference type="EMBL" id="JAUEMJ010000002">
    <property type="protein sequence ID" value="MDN3239988.1"/>
    <property type="molecule type" value="Genomic_DNA"/>
</dbReference>